<proteinExistence type="inferred from homology"/>
<dbReference type="InterPro" id="IPR045336">
    <property type="entry name" value="MmgE_PrpD_N"/>
</dbReference>
<comment type="caution">
    <text evidence="4">The sequence shown here is derived from an EMBL/GenBank/DDBJ whole genome shotgun (WGS) entry which is preliminary data.</text>
</comment>
<reference evidence="4 5" key="1">
    <citation type="submission" date="2021-11" db="EMBL/GenBank/DDBJ databases">
        <title>Draft genome sequence of Actinomycetospora sp. SF1 isolated from the rhizosphere soil.</title>
        <authorList>
            <person name="Duangmal K."/>
            <person name="Chantavorakit T."/>
        </authorList>
    </citation>
    <scope>NUCLEOTIDE SEQUENCE [LARGE SCALE GENOMIC DNA]</scope>
    <source>
        <strain evidence="4 5">TBRC 5722</strain>
    </source>
</reference>
<name>A0ABS8PIA2_9PSEU</name>
<keyword evidence="5" id="KW-1185">Reference proteome</keyword>
<organism evidence="4 5">
    <name type="scientific">Actinomycetospora endophytica</name>
    <dbReference type="NCBI Taxonomy" id="2291215"/>
    <lineage>
        <taxon>Bacteria</taxon>
        <taxon>Bacillati</taxon>
        <taxon>Actinomycetota</taxon>
        <taxon>Actinomycetes</taxon>
        <taxon>Pseudonocardiales</taxon>
        <taxon>Pseudonocardiaceae</taxon>
        <taxon>Actinomycetospora</taxon>
    </lineage>
</organism>
<feature type="domain" description="MmgE/PrpD C-terminal" evidence="3">
    <location>
        <begin position="274"/>
        <end position="458"/>
    </location>
</feature>
<dbReference type="Pfam" id="PF19305">
    <property type="entry name" value="MmgE_PrpD_C"/>
    <property type="match status" value="1"/>
</dbReference>
<evidence type="ECO:0000259" key="2">
    <source>
        <dbReference type="Pfam" id="PF03972"/>
    </source>
</evidence>
<dbReference type="InterPro" id="IPR036148">
    <property type="entry name" value="MmgE/PrpD_sf"/>
</dbReference>
<dbReference type="Gene3D" id="1.10.4100.10">
    <property type="entry name" value="2-methylcitrate dehydratase PrpD"/>
    <property type="match status" value="1"/>
</dbReference>
<evidence type="ECO:0000313" key="5">
    <source>
        <dbReference type="Proteomes" id="UP001199469"/>
    </source>
</evidence>
<dbReference type="PANTHER" id="PTHR16943">
    <property type="entry name" value="2-METHYLCITRATE DEHYDRATASE-RELATED"/>
    <property type="match status" value="1"/>
</dbReference>
<dbReference type="InterPro" id="IPR045337">
    <property type="entry name" value="MmgE_PrpD_C"/>
</dbReference>
<dbReference type="EMBL" id="JAJNDB010000009">
    <property type="protein sequence ID" value="MCD2197662.1"/>
    <property type="molecule type" value="Genomic_DNA"/>
</dbReference>
<accession>A0ABS8PIA2</accession>
<dbReference type="SUPFAM" id="SSF103378">
    <property type="entry name" value="2-methylcitrate dehydratase PrpD"/>
    <property type="match status" value="1"/>
</dbReference>
<dbReference type="Gene3D" id="3.30.1330.120">
    <property type="entry name" value="2-methylcitrate dehydratase PrpD"/>
    <property type="match status" value="1"/>
</dbReference>
<feature type="domain" description="MmgE/PrpD N-terminal" evidence="2">
    <location>
        <begin position="12"/>
        <end position="247"/>
    </location>
</feature>
<dbReference type="InterPro" id="IPR042188">
    <property type="entry name" value="MmgE/PrpD_sf_2"/>
</dbReference>
<comment type="similarity">
    <text evidence="1">Belongs to the PrpD family.</text>
</comment>
<dbReference type="RefSeq" id="WP_230739903.1">
    <property type="nucleotide sequence ID" value="NZ_JAJNDB010000009.1"/>
</dbReference>
<dbReference type="PANTHER" id="PTHR16943:SF8">
    <property type="entry name" value="2-METHYLCITRATE DEHYDRATASE"/>
    <property type="match status" value="1"/>
</dbReference>
<gene>
    <name evidence="4" type="ORF">LQ327_30250</name>
</gene>
<dbReference type="InterPro" id="IPR005656">
    <property type="entry name" value="MmgE_PrpD"/>
</dbReference>
<protein>
    <submittedName>
        <fullName evidence="4">MmgE/PrpD family protein</fullName>
    </submittedName>
</protein>
<dbReference type="InterPro" id="IPR042183">
    <property type="entry name" value="MmgE/PrpD_sf_1"/>
</dbReference>
<evidence type="ECO:0000256" key="1">
    <source>
        <dbReference type="ARBA" id="ARBA00006174"/>
    </source>
</evidence>
<evidence type="ECO:0000259" key="3">
    <source>
        <dbReference type="Pfam" id="PF19305"/>
    </source>
</evidence>
<dbReference type="Proteomes" id="UP001199469">
    <property type="component" value="Unassembled WGS sequence"/>
</dbReference>
<sequence length="478" mass="50292">MTSEVPPVEAALGALVAELEFDALPAEALAGARRLMQDQLALQVGCETLPWCRAVIDYARGSHAPGRSRVVVTGDAMSAGDAAFVNATLGHSFEYDDAHRASSSHPGSTVVSAALAIGEEDGASMRDVLLGIVAGYEAYTRVGVLAAPDLLERGFHPHALLAPFGAAAVVARMRGFDAEQTTHALAIAMSHSAGTTEYTSSGGSVKRVHAGIGTRNGIRAAEMAAAGITGPLAYLTGSKGFLPVFKGRPFADDAVERFAPDRPFEITKVWIKPYCCCGCCHGFVDGARTFVGRADDIDAVELGIQSGGDVVVGNRNVNAYSPSALEQLQYSLPFQFALAATGHGNGFTTHHDYFEGRLKLLGDAAERSSTHQGADGDVARLAQRVRITPKPDLDTAYPGKWVADIAVTFRDGTTERLFVEDSTGTSENPIPQDELDAKARDLTVGRLGPEQTEALLAAIASDDLDAPASSLVDTLIVR</sequence>
<evidence type="ECO:0000313" key="4">
    <source>
        <dbReference type="EMBL" id="MCD2197662.1"/>
    </source>
</evidence>
<dbReference type="Pfam" id="PF03972">
    <property type="entry name" value="MmgE_PrpD_N"/>
    <property type="match status" value="1"/>
</dbReference>